<evidence type="ECO:0000256" key="1">
    <source>
        <dbReference type="SAM" id="Phobius"/>
    </source>
</evidence>
<dbReference type="Proteomes" id="UP000585609">
    <property type="component" value="Unassembled WGS sequence"/>
</dbReference>
<gene>
    <name evidence="2" type="ORF">HKBW3S09_02023</name>
</gene>
<evidence type="ECO:0000313" key="3">
    <source>
        <dbReference type="Proteomes" id="UP000585609"/>
    </source>
</evidence>
<organism evidence="2 3">
    <name type="scientific">Candidatus Hakubella thermalkaliphila</name>
    <dbReference type="NCBI Taxonomy" id="2754717"/>
    <lineage>
        <taxon>Bacteria</taxon>
        <taxon>Bacillati</taxon>
        <taxon>Actinomycetota</taxon>
        <taxon>Actinomycetota incertae sedis</taxon>
        <taxon>Candidatus Hakubellales</taxon>
        <taxon>Candidatus Hakubellaceae</taxon>
        <taxon>Candidatus Hakubella</taxon>
    </lineage>
</organism>
<feature type="transmembrane region" description="Helical" evidence="1">
    <location>
        <begin position="65"/>
        <end position="87"/>
    </location>
</feature>
<reference evidence="2 3" key="1">
    <citation type="journal article" date="2020" name="Front. Microbiol.">
        <title>Single-cell genomics of novel Actinobacteria with the Wood-Ljungdahl pathway discovered in a serpentinizing system.</title>
        <authorList>
            <person name="Merino N."/>
            <person name="Kawai M."/>
            <person name="Boyd E.S."/>
            <person name="Colman D.R."/>
            <person name="McGlynn S.E."/>
            <person name="Nealson K.H."/>
            <person name="Kurokawa K."/>
            <person name="Hongoh Y."/>
        </authorList>
    </citation>
    <scope>NUCLEOTIDE SEQUENCE [LARGE SCALE GENOMIC DNA]</scope>
    <source>
        <strain evidence="2 3">S09_30</strain>
    </source>
</reference>
<feature type="transmembrane region" description="Helical" evidence="1">
    <location>
        <begin position="40"/>
        <end position="59"/>
    </location>
</feature>
<dbReference type="EMBL" id="BLRW01000657">
    <property type="protein sequence ID" value="GFP24555.1"/>
    <property type="molecule type" value="Genomic_DNA"/>
</dbReference>
<name>A0A6V8NWC6_9ACTN</name>
<keyword evidence="1" id="KW-1133">Transmembrane helix</keyword>
<evidence type="ECO:0000313" key="2">
    <source>
        <dbReference type="EMBL" id="GFP24555.1"/>
    </source>
</evidence>
<sequence>IKFLPFWVGVLGILGFLSLWTSYLFLGLELKGIFDLDLKIGHWPSIFLVTILPITLYFLGFKDFIFLVGIAGGIFLAIEGILVVWIWKKIHRGFSLVPFVTPLFVAGMLYEILKIF</sequence>
<protein>
    <submittedName>
        <fullName evidence="2">Uncharacterized protein</fullName>
    </submittedName>
</protein>
<feature type="non-terminal residue" evidence="2">
    <location>
        <position position="1"/>
    </location>
</feature>
<feature type="transmembrane region" description="Helical" evidence="1">
    <location>
        <begin position="6"/>
        <end position="28"/>
    </location>
</feature>
<keyword evidence="1" id="KW-0472">Membrane</keyword>
<proteinExistence type="predicted"/>
<accession>A0A6V8NWC6</accession>
<dbReference type="AlphaFoldDB" id="A0A6V8NWC6"/>
<feature type="transmembrane region" description="Helical" evidence="1">
    <location>
        <begin position="94"/>
        <end position="113"/>
    </location>
</feature>
<keyword evidence="1" id="KW-0812">Transmembrane</keyword>
<comment type="caution">
    <text evidence="2">The sequence shown here is derived from an EMBL/GenBank/DDBJ whole genome shotgun (WGS) entry which is preliminary data.</text>
</comment>